<evidence type="ECO:0000259" key="4">
    <source>
        <dbReference type="PROSITE" id="PS50846"/>
    </source>
</evidence>
<dbReference type="Pfam" id="PF00403">
    <property type="entry name" value="HMA"/>
    <property type="match status" value="1"/>
</dbReference>
<comment type="similarity">
    <text evidence="2">In the C-terminal section; belongs to the Cu-Zn superoxide dismutase family.</text>
</comment>
<dbReference type="Proteomes" id="UP000002009">
    <property type="component" value="Chromosome 10"/>
</dbReference>
<dbReference type="OrthoDB" id="666972at2759"/>
<accession>C1FI37</accession>
<dbReference type="RefSeq" id="XP_002508667.1">
    <property type="nucleotide sequence ID" value="XM_002508621.1"/>
</dbReference>
<dbReference type="InterPro" id="IPR006121">
    <property type="entry name" value="HMA_dom"/>
</dbReference>
<dbReference type="PANTHER" id="PTHR10003">
    <property type="entry name" value="SUPEROXIDE DISMUTASE CU-ZN -RELATED"/>
    <property type="match status" value="1"/>
</dbReference>
<protein>
    <recommendedName>
        <fullName evidence="3">Superoxide dismutase copper chaperone</fullName>
    </recommendedName>
</protein>
<dbReference type="eggNOG" id="KOG4656">
    <property type="taxonomic scope" value="Eukaryota"/>
</dbReference>
<name>C1FI37_MICCC</name>
<evidence type="ECO:0000256" key="2">
    <source>
        <dbReference type="ARBA" id="ARBA00025798"/>
    </source>
</evidence>
<dbReference type="Pfam" id="PF00080">
    <property type="entry name" value="Sod_Cu"/>
    <property type="match status" value="1"/>
</dbReference>
<dbReference type="SUPFAM" id="SSF55008">
    <property type="entry name" value="HMA, heavy metal-associated domain"/>
    <property type="match status" value="1"/>
</dbReference>
<dbReference type="InterPro" id="IPR036423">
    <property type="entry name" value="SOD-like_Cu/Zn_dom_sf"/>
</dbReference>
<dbReference type="InterPro" id="IPR024134">
    <property type="entry name" value="SOD_Cu/Zn_/chaperone"/>
</dbReference>
<dbReference type="OMA" id="DGELWEW"/>
<sequence length="261" mass="26428">MSCGKCVAAVESAVAAVPGVEAVTGALETNTVRVVARLQHADDVIDAITGAGYKARLIGSGDVEAFGEDLARRLGTDLRTLRQSLAAVAEFKGKAYGHGDVTGVVRFVAVNEDTCVVEGALEGLVPGAAYAVTVRQFGDTTHGVATTGGVYTAVDASADADAAADADIDAARAAGDLGEVTADADGRATVPSRVVDSRVKVWDVIGRSLAVVRANGPGEEDGAAAVLARSAGVGENLKRVCHCDGTVIFESTPDDFKPSSA</sequence>
<dbReference type="EMBL" id="CP001576">
    <property type="protein sequence ID" value="ACO69925.1"/>
    <property type="molecule type" value="Genomic_DNA"/>
</dbReference>
<dbReference type="GeneID" id="8246944"/>
<dbReference type="InterPro" id="IPR001424">
    <property type="entry name" value="SOD_Cu_Zn_dom"/>
</dbReference>
<keyword evidence="6" id="KW-1185">Reference proteome</keyword>
<comment type="cofactor">
    <cofactor evidence="1">
        <name>Cu(2+)</name>
        <dbReference type="ChEBI" id="CHEBI:29036"/>
    </cofactor>
</comment>
<reference evidence="5 6" key="1">
    <citation type="journal article" date="2009" name="Science">
        <title>Green evolution and dynamic adaptations revealed by genomes of the marine picoeukaryotes Micromonas.</title>
        <authorList>
            <person name="Worden A.Z."/>
            <person name="Lee J.H."/>
            <person name="Mock T."/>
            <person name="Rouze P."/>
            <person name="Simmons M.P."/>
            <person name="Aerts A.L."/>
            <person name="Allen A.E."/>
            <person name="Cuvelier M.L."/>
            <person name="Derelle E."/>
            <person name="Everett M.V."/>
            <person name="Foulon E."/>
            <person name="Grimwood J."/>
            <person name="Gundlach H."/>
            <person name="Henrissat B."/>
            <person name="Napoli C."/>
            <person name="McDonald S.M."/>
            <person name="Parker M.S."/>
            <person name="Rombauts S."/>
            <person name="Salamov A."/>
            <person name="Von Dassow P."/>
            <person name="Badger J.H."/>
            <person name="Coutinho P.M."/>
            <person name="Demir E."/>
            <person name="Dubchak I."/>
            <person name="Gentemann C."/>
            <person name="Eikrem W."/>
            <person name="Gready J.E."/>
            <person name="John U."/>
            <person name="Lanier W."/>
            <person name="Lindquist E.A."/>
            <person name="Lucas S."/>
            <person name="Mayer K.F."/>
            <person name="Moreau H."/>
            <person name="Not F."/>
            <person name="Otillar R."/>
            <person name="Panaud O."/>
            <person name="Pangilinan J."/>
            <person name="Paulsen I."/>
            <person name="Piegu B."/>
            <person name="Poliakov A."/>
            <person name="Robbens S."/>
            <person name="Schmutz J."/>
            <person name="Toulza E."/>
            <person name="Wyss T."/>
            <person name="Zelensky A."/>
            <person name="Zhou K."/>
            <person name="Armbrust E.V."/>
            <person name="Bhattacharya D."/>
            <person name="Goodenough U.W."/>
            <person name="Van de Peer Y."/>
            <person name="Grigoriev I.V."/>
        </authorList>
    </citation>
    <scope>NUCLEOTIDE SEQUENCE [LARGE SCALE GENOMIC DNA]</scope>
    <source>
        <strain evidence="6">RCC299 / NOUM17</strain>
    </source>
</reference>
<dbReference type="PROSITE" id="PS50846">
    <property type="entry name" value="HMA_2"/>
    <property type="match status" value="1"/>
</dbReference>
<dbReference type="Gene3D" id="2.60.40.200">
    <property type="entry name" value="Superoxide dismutase, copper/zinc binding domain"/>
    <property type="match status" value="1"/>
</dbReference>
<evidence type="ECO:0000256" key="1">
    <source>
        <dbReference type="ARBA" id="ARBA00001973"/>
    </source>
</evidence>
<dbReference type="InterPro" id="IPR036163">
    <property type="entry name" value="HMA_dom_sf"/>
</dbReference>
<dbReference type="STRING" id="296587.C1FI37"/>
<dbReference type="AlphaFoldDB" id="C1FI37"/>
<feature type="domain" description="HMA" evidence="4">
    <location>
        <begin position="1"/>
        <end position="56"/>
    </location>
</feature>
<dbReference type="KEGG" id="mis:MICPUN_108979"/>
<dbReference type="InParanoid" id="C1FI37"/>
<dbReference type="GO" id="GO:0005507">
    <property type="term" value="F:copper ion binding"/>
    <property type="evidence" value="ECO:0007669"/>
    <property type="project" value="InterPro"/>
</dbReference>
<dbReference type="CDD" id="cd00371">
    <property type="entry name" value="HMA"/>
    <property type="match status" value="1"/>
</dbReference>
<gene>
    <name evidence="5" type="ORF">MICPUN_108979</name>
</gene>
<evidence type="ECO:0000313" key="6">
    <source>
        <dbReference type="Proteomes" id="UP000002009"/>
    </source>
</evidence>
<dbReference type="FunCoup" id="C1FI37">
    <property type="interactions" value="653"/>
</dbReference>
<dbReference type="GO" id="GO:0006801">
    <property type="term" value="P:superoxide metabolic process"/>
    <property type="evidence" value="ECO:0007669"/>
    <property type="project" value="InterPro"/>
</dbReference>
<evidence type="ECO:0000313" key="5">
    <source>
        <dbReference type="EMBL" id="ACO69925.1"/>
    </source>
</evidence>
<evidence type="ECO:0000256" key="3">
    <source>
        <dbReference type="ARBA" id="ARBA00032899"/>
    </source>
</evidence>
<dbReference type="SUPFAM" id="SSF49329">
    <property type="entry name" value="Cu,Zn superoxide dismutase-like"/>
    <property type="match status" value="1"/>
</dbReference>
<proteinExistence type="inferred from homology"/>
<organism evidence="5 6">
    <name type="scientific">Micromonas commoda (strain RCC299 / NOUM17 / CCMP2709)</name>
    <name type="common">Picoplanktonic green alga</name>
    <dbReference type="NCBI Taxonomy" id="296587"/>
    <lineage>
        <taxon>Eukaryota</taxon>
        <taxon>Viridiplantae</taxon>
        <taxon>Chlorophyta</taxon>
        <taxon>Mamiellophyceae</taxon>
        <taxon>Mamiellales</taxon>
        <taxon>Mamiellaceae</taxon>
        <taxon>Micromonas</taxon>
    </lineage>
</organism>
<dbReference type="Gene3D" id="3.30.70.100">
    <property type="match status" value="1"/>
</dbReference>